<dbReference type="EMBL" id="JXLU01000080">
    <property type="protein sequence ID" value="KIO72861.1"/>
    <property type="molecule type" value="Genomic_DNA"/>
</dbReference>
<evidence type="ECO:0000313" key="1">
    <source>
        <dbReference type="EMBL" id="KIO72861.1"/>
    </source>
</evidence>
<accession>A0A0D0FMK0</accession>
<sequence length="40" mass="4455">MLNSLYKPDVLLFFFTTPFGTYKLSIGLFPSVVKIACSPV</sequence>
<organism evidence="1 2">
    <name type="scientific">Caldibacillus thermoamylovorans</name>
    <dbReference type="NCBI Taxonomy" id="35841"/>
    <lineage>
        <taxon>Bacteria</taxon>
        <taxon>Bacillati</taxon>
        <taxon>Bacillota</taxon>
        <taxon>Bacilli</taxon>
        <taxon>Bacillales</taxon>
        <taxon>Bacillaceae</taxon>
        <taxon>Caldibacillus</taxon>
    </lineage>
</organism>
<reference evidence="1 2" key="1">
    <citation type="submission" date="2015-01" db="EMBL/GenBank/DDBJ databases">
        <title>Draft Genome Sequences of Four Bacillus thermoamylovorans Strains, Isolated From Food Products.</title>
        <authorList>
            <person name="Krawcyk A.O."/>
            <person name="Berendsen E.M."/>
            <person name="Eijlander R.T."/>
            <person name="de Jong A."/>
            <person name="Wells-Bennik M."/>
            <person name="Kuipers O.P."/>
        </authorList>
    </citation>
    <scope>NUCLEOTIDE SEQUENCE [LARGE SCALE GENOMIC DNA]</scope>
    <source>
        <strain evidence="1 2">B4167</strain>
    </source>
</reference>
<protein>
    <submittedName>
        <fullName evidence="1">Uncharacterized protein</fullName>
    </submittedName>
</protein>
<dbReference type="Proteomes" id="UP000032076">
    <property type="component" value="Unassembled WGS sequence"/>
</dbReference>
<gene>
    <name evidence="1" type="ORF">B4167_2637</name>
</gene>
<comment type="caution">
    <text evidence="1">The sequence shown here is derived from an EMBL/GenBank/DDBJ whole genome shotgun (WGS) entry which is preliminary data.</text>
</comment>
<evidence type="ECO:0000313" key="2">
    <source>
        <dbReference type="Proteomes" id="UP000032076"/>
    </source>
</evidence>
<name>A0A0D0FMK0_9BACI</name>
<proteinExistence type="predicted"/>
<dbReference type="AlphaFoldDB" id="A0A0D0FMK0"/>